<accession>A0A7C6AFV5</accession>
<name>A0A7C6AFV5_UNCW3</name>
<protein>
    <submittedName>
        <fullName evidence="2">M48 family peptidase</fullName>
    </submittedName>
</protein>
<dbReference type="CDD" id="cd07344">
    <property type="entry name" value="M48_yhfN_like"/>
    <property type="match status" value="1"/>
</dbReference>
<dbReference type="PANTHER" id="PTHR30399">
    <property type="entry name" value="UNCHARACTERIZED PROTEIN YGJP"/>
    <property type="match status" value="1"/>
</dbReference>
<organism evidence="2">
    <name type="scientific">candidate division WOR-3 bacterium</name>
    <dbReference type="NCBI Taxonomy" id="2052148"/>
    <lineage>
        <taxon>Bacteria</taxon>
        <taxon>Bacteria division WOR-3</taxon>
    </lineage>
</organism>
<gene>
    <name evidence="2" type="ORF">ENV70_05860</name>
</gene>
<evidence type="ECO:0000259" key="1">
    <source>
        <dbReference type="Pfam" id="PF01863"/>
    </source>
</evidence>
<dbReference type="EMBL" id="DTHJ01000124">
    <property type="protein sequence ID" value="HHS63117.1"/>
    <property type="molecule type" value="Genomic_DNA"/>
</dbReference>
<comment type="caution">
    <text evidence="2">The sequence shown here is derived from an EMBL/GenBank/DDBJ whole genome shotgun (WGS) entry which is preliminary data.</text>
</comment>
<feature type="domain" description="YgjP-like metallopeptidase" evidence="1">
    <location>
        <begin position="70"/>
        <end position="164"/>
    </location>
</feature>
<dbReference type="Pfam" id="PF01863">
    <property type="entry name" value="YgjP-like"/>
    <property type="match status" value="1"/>
</dbReference>
<proteinExistence type="predicted"/>
<dbReference type="InterPro" id="IPR053136">
    <property type="entry name" value="UTP_pyrophosphatase-like"/>
</dbReference>
<reference evidence="2" key="1">
    <citation type="journal article" date="2020" name="mSystems">
        <title>Genome- and Community-Level Interaction Insights into Carbon Utilization and Element Cycling Functions of Hydrothermarchaeota in Hydrothermal Sediment.</title>
        <authorList>
            <person name="Zhou Z."/>
            <person name="Liu Y."/>
            <person name="Xu W."/>
            <person name="Pan J."/>
            <person name="Luo Z.H."/>
            <person name="Li M."/>
        </authorList>
    </citation>
    <scope>NUCLEOTIDE SEQUENCE [LARGE SCALE GENOMIC DNA]</scope>
    <source>
        <strain evidence="2">SpSt-783</strain>
    </source>
</reference>
<dbReference type="Gene3D" id="3.30.2010.10">
    <property type="entry name" value="Metalloproteases ('zincins'), catalytic domain"/>
    <property type="match status" value="1"/>
</dbReference>
<dbReference type="AlphaFoldDB" id="A0A7C6AFV5"/>
<dbReference type="InterPro" id="IPR002725">
    <property type="entry name" value="YgjP-like_metallopeptidase"/>
</dbReference>
<dbReference type="PANTHER" id="PTHR30399:SF1">
    <property type="entry name" value="UTP PYROPHOSPHATASE"/>
    <property type="match status" value="1"/>
</dbReference>
<evidence type="ECO:0000313" key="2">
    <source>
        <dbReference type="EMBL" id="HHS63117.1"/>
    </source>
</evidence>
<sequence length="177" mass="21907">MVHNYRVFYRNIKYPRIELKKGFLELILPFGTDAQTILKRHHKWIMKKRSQIDEYLKNNGNIRIINRSDDKLRILTEEIVREYAKELGVECNKIIYRKMRTKWASCSANKNITINSIMKYLPKKLIEYILYHEFIHLFEKRHNIRFWNMVSQRFRSYEKFEAELFSYWFILTNRFNL</sequence>